<gene>
    <name evidence="1" type="ORF">C7B47_11635</name>
</gene>
<comment type="caution">
    <text evidence="1">The sequence shown here is derived from an EMBL/GenBank/DDBJ whole genome shotgun (WGS) entry which is preliminary data.</text>
</comment>
<accession>A0A2T2WTQ9</accession>
<evidence type="ECO:0008006" key="3">
    <source>
        <dbReference type="Google" id="ProtNLM"/>
    </source>
</evidence>
<proteinExistence type="predicted"/>
<dbReference type="AlphaFoldDB" id="A0A2T2WTQ9"/>
<evidence type="ECO:0000313" key="2">
    <source>
        <dbReference type="Proteomes" id="UP000242705"/>
    </source>
</evidence>
<protein>
    <recommendedName>
        <fullName evidence="3">Sporulation protein YtxC</fullName>
    </recommendedName>
</protein>
<dbReference type="Pfam" id="PF08812">
    <property type="entry name" value="YtxC"/>
    <property type="match status" value="1"/>
</dbReference>
<evidence type="ECO:0000313" key="1">
    <source>
        <dbReference type="EMBL" id="PSR25638.1"/>
    </source>
</evidence>
<reference evidence="1 2" key="1">
    <citation type="journal article" date="2014" name="BMC Genomics">
        <title>Comparison of environmental and isolate Sulfobacillus genomes reveals diverse carbon, sulfur, nitrogen, and hydrogen metabolisms.</title>
        <authorList>
            <person name="Justice N.B."/>
            <person name="Norman A."/>
            <person name="Brown C.T."/>
            <person name="Singh A."/>
            <person name="Thomas B.C."/>
            <person name="Banfield J.F."/>
        </authorList>
    </citation>
    <scope>NUCLEOTIDE SEQUENCE [LARGE SCALE GENOMIC DNA]</scope>
    <source>
        <strain evidence="1">AMDSBA5</strain>
    </source>
</reference>
<dbReference type="Proteomes" id="UP000242705">
    <property type="component" value="Unassembled WGS sequence"/>
</dbReference>
<organism evidence="1 2">
    <name type="scientific">Sulfobacillus thermosulfidooxidans</name>
    <dbReference type="NCBI Taxonomy" id="28034"/>
    <lineage>
        <taxon>Bacteria</taxon>
        <taxon>Bacillati</taxon>
        <taxon>Bacillota</taxon>
        <taxon>Clostridia</taxon>
        <taxon>Eubacteriales</taxon>
        <taxon>Clostridiales Family XVII. Incertae Sedis</taxon>
        <taxon>Sulfobacillus</taxon>
    </lineage>
</organism>
<dbReference type="EMBL" id="PXYX01000027">
    <property type="protein sequence ID" value="PSR25638.1"/>
    <property type="molecule type" value="Genomic_DNA"/>
</dbReference>
<name>A0A2T2WTQ9_SULTH</name>
<dbReference type="InterPro" id="IPR014199">
    <property type="entry name" value="Spore_YtxC"/>
</dbReference>
<sequence>MGYMRWVVGSFMCMPKLPLHDFSVSWQSWHEEGMYWALYDVPENQITEWLYPLARAIAEFIEANRELWMRRLLRQQFDYLSSEERLWVLGRALQILDNRENTSQRRRVDLMAISIMLFVAEHQTVIIEGIQDFLLPAIRDEMLAVLGEAVDDYFLEREHREYIRFLRQFSERQMSIRAVVHVTYPDLRITDERGRSVATGLIEQLQDGLPLDQDLADELLLSALVLLAPGQIVLHGNFPHDLDHTIRDVFPGRVRRISELPNESQTVELTGSKDSYKVKVLYKQSR</sequence>